<comment type="caution">
    <text evidence="3">The sequence shown here is derived from an EMBL/GenBank/DDBJ whole genome shotgun (WGS) entry which is preliminary data.</text>
</comment>
<feature type="signal peptide" evidence="2">
    <location>
        <begin position="1"/>
        <end position="24"/>
    </location>
</feature>
<protein>
    <recommendedName>
        <fullName evidence="5">Proline-rich protein</fullName>
    </recommendedName>
</protein>
<evidence type="ECO:0000256" key="1">
    <source>
        <dbReference type="SAM" id="MobiDB-lite"/>
    </source>
</evidence>
<dbReference type="EMBL" id="JAAMPC010000002">
    <property type="protein sequence ID" value="KAG2326774.1"/>
    <property type="molecule type" value="Genomic_DNA"/>
</dbReference>
<accession>A0A8X7WA19</accession>
<organism evidence="3 4">
    <name type="scientific">Brassica carinata</name>
    <name type="common">Ethiopian mustard</name>
    <name type="synonym">Abyssinian cabbage</name>
    <dbReference type="NCBI Taxonomy" id="52824"/>
    <lineage>
        <taxon>Eukaryota</taxon>
        <taxon>Viridiplantae</taxon>
        <taxon>Streptophyta</taxon>
        <taxon>Embryophyta</taxon>
        <taxon>Tracheophyta</taxon>
        <taxon>Spermatophyta</taxon>
        <taxon>Magnoliopsida</taxon>
        <taxon>eudicotyledons</taxon>
        <taxon>Gunneridae</taxon>
        <taxon>Pentapetalae</taxon>
        <taxon>rosids</taxon>
        <taxon>malvids</taxon>
        <taxon>Brassicales</taxon>
        <taxon>Brassicaceae</taxon>
        <taxon>Brassiceae</taxon>
        <taxon>Brassica</taxon>
    </lineage>
</organism>
<sequence length="118" mass="12550">MTSSVTTLALTLVLIFHLTPETTAARHLNDPKPTDEMKYLFPPGLPFTGVPPLPTLFPPFPGNVPRFPFPLPSQSSPPAPLPGFPFPLPSQSSPPAPLPGFPGVNFPPLPSLLTPPPE</sequence>
<proteinExistence type="predicted"/>
<evidence type="ECO:0008006" key="5">
    <source>
        <dbReference type="Google" id="ProtNLM"/>
    </source>
</evidence>
<name>A0A8X7WA19_BRACI</name>
<reference evidence="3 4" key="1">
    <citation type="submission" date="2020-02" db="EMBL/GenBank/DDBJ databases">
        <authorList>
            <person name="Ma Q."/>
            <person name="Huang Y."/>
            <person name="Song X."/>
            <person name="Pei D."/>
        </authorList>
    </citation>
    <scope>NUCLEOTIDE SEQUENCE [LARGE SCALE GENOMIC DNA]</scope>
    <source>
        <strain evidence="3">Sxm20200214</strain>
        <tissue evidence="3">Leaf</tissue>
    </source>
</reference>
<gene>
    <name evidence="3" type="ORF">Bca52824_009502</name>
</gene>
<evidence type="ECO:0000256" key="2">
    <source>
        <dbReference type="SAM" id="SignalP"/>
    </source>
</evidence>
<dbReference type="AlphaFoldDB" id="A0A8X7WA19"/>
<dbReference type="Proteomes" id="UP000886595">
    <property type="component" value="Unassembled WGS sequence"/>
</dbReference>
<feature type="region of interest" description="Disordered" evidence="1">
    <location>
        <begin position="67"/>
        <end position="118"/>
    </location>
</feature>
<feature type="chain" id="PRO_5036469908" description="Proline-rich protein" evidence="2">
    <location>
        <begin position="25"/>
        <end position="118"/>
    </location>
</feature>
<keyword evidence="2" id="KW-0732">Signal</keyword>
<evidence type="ECO:0000313" key="3">
    <source>
        <dbReference type="EMBL" id="KAG2326774.1"/>
    </source>
</evidence>
<keyword evidence="4" id="KW-1185">Reference proteome</keyword>
<evidence type="ECO:0000313" key="4">
    <source>
        <dbReference type="Proteomes" id="UP000886595"/>
    </source>
</evidence>